<dbReference type="InterPro" id="IPR014962">
    <property type="entry name" value="YolD"/>
</dbReference>
<evidence type="ECO:0000313" key="1">
    <source>
        <dbReference type="EMBL" id="MFC7440711.1"/>
    </source>
</evidence>
<dbReference type="Proteomes" id="UP001596500">
    <property type="component" value="Unassembled WGS sequence"/>
</dbReference>
<dbReference type="EMBL" id="JBHTBW010000017">
    <property type="protein sequence ID" value="MFC7440711.1"/>
    <property type="molecule type" value="Genomic_DNA"/>
</dbReference>
<dbReference type="RefSeq" id="WP_379863995.1">
    <property type="nucleotide sequence ID" value="NZ_JBHTBW010000017.1"/>
</dbReference>
<keyword evidence="2" id="KW-1185">Reference proteome</keyword>
<accession>A0ABW2RID4</accession>
<evidence type="ECO:0000313" key="2">
    <source>
        <dbReference type="Proteomes" id="UP001596500"/>
    </source>
</evidence>
<dbReference type="Pfam" id="PF08863">
    <property type="entry name" value="YolD"/>
    <property type="match status" value="1"/>
</dbReference>
<proteinExistence type="predicted"/>
<sequence>MSALDRGNRLFTSMRIMLPEHVEALKLMKQEEYIPPEPDEQKWEEWDQMLSEAIENEKPIIVSSATKQGVEVFCGFLGKVDLVAGEMVLENGSIKKRVKLNRIVGIEWP</sequence>
<organism evidence="1 2">
    <name type="scientific">Laceyella putida</name>
    <dbReference type="NCBI Taxonomy" id="110101"/>
    <lineage>
        <taxon>Bacteria</taxon>
        <taxon>Bacillati</taxon>
        <taxon>Bacillota</taxon>
        <taxon>Bacilli</taxon>
        <taxon>Bacillales</taxon>
        <taxon>Thermoactinomycetaceae</taxon>
        <taxon>Laceyella</taxon>
    </lineage>
</organism>
<comment type="caution">
    <text evidence="1">The sequence shown here is derived from an EMBL/GenBank/DDBJ whole genome shotgun (WGS) entry which is preliminary data.</text>
</comment>
<reference evidence="2" key="1">
    <citation type="journal article" date="2019" name="Int. J. Syst. Evol. Microbiol.">
        <title>The Global Catalogue of Microorganisms (GCM) 10K type strain sequencing project: providing services to taxonomists for standard genome sequencing and annotation.</title>
        <authorList>
            <consortium name="The Broad Institute Genomics Platform"/>
            <consortium name="The Broad Institute Genome Sequencing Center for Infectious Disease"/>
            <person name="Wu L."/>
            <person name="Ma J."/>
        </authorList>
    </citation>
    <scope>NUCLEOTIDE SEQUENCE [LARGE SCALE GENOMIC DNA]</scope>
    <source>
        <strain evidence="2">CGMCC 1.12942</strain>
    </source>
</reference>
<gene>
    <name evidence="1" type="ORF">ACFQNG_06060</name>
</gene>
<protein>
    <submittedName>
        <fullName evidence="1">YolD-like family protein</fullName>
    </submittedName>
</protein>
<name>A0ABW2RID4_9BACL</name>